<dbReference type="PANTHER" id="PTHR10286">
    <property type="entry name" value="INORGANIC PYROPHOSPHATASE"/>
    <property type="match status" value="1"/>
</dbReference>
<reference evidence="7" key="1">
    <citation type="submission" date="2020-10" db="EMBL/GenBank/DDBJ databases">
        <title>Connecting structure to function with the recovery of over 1000 high-quality activated sludge metagenome-assembled genomes encoding full-length rRNA genes using long-read sequencing.</title>
        <authorList>
            <person name="Singleton C.M."/>
            <person name="Petriglieri F."/>
            <person name="Kristensen J.M."/>
            <person name="Kirkegaard R.H."/>
            <person name="Michaelsen T.Y."/>
            <person name="Andersen M.H."/>
            <person name="Karst S.M."/>
            <person name="Dueholm M.S."/>
            <person name="Nielsen P.H."/>
            <person name="Albertsen M."/>
        </authorList>
    </citation>
    <scope>NUCLEOTIDE SEQUENCE</scope>
    <source>
        <strain evidence="7">Skiv_18-Q3-R9-52_MAXAC.067</strain>
    </source>
</reference>
<keyword evidence="6" id="KW-0732">Signal</keyword>
<dbReference type="Pfam" id="PF00719">
    <property type="entry name" value="Pyrophosphatase"/>
    <property type="match status" value="1"/>
</dbReference>
<evidence type="ECO:0000256" key="4">
    <source>
        <dbReference type="ARBA" id="ARBA00022801"/>
    </source>
</evidence>
<evidence type="ECO:0000313" key="7">
    <source>
        <dbReference type="EMBL" id="MBK9795002.1"/>
    </source>
</evidence>
<dbReference type="GO" id="GO:0005737">
    <property type="term" value="C:cytoplasm"/>
    <property type="evidence" value="ECO:0007669"/>
    <property type="project" value="InterPro"/>
</dbReference>
<dbReference type="PROSITE" id="PS00387">
    <property type="entry name" value="PPASE"/>
    <property type="match status" value="1"/>
</dbReference>
<keyword evidence="4" id="KW-0378">Hydrolase</keyword>
<gene>
    <name evidence="7" type="ORF">IPP58_00635</name>
</gene>
<comment type="caution">
    <text evidence="7">The sequence shown here is derived from an EMBL/GenBank/DDBJ whole genome shotgun (WGS) entry which is preliminary data.</text>
</comment>
<dbReference type="InterPro" id="IPR008162">
    <property type="entry name" value="Pyrophosphatase"/>
</dbReference>
<proteinExistence type="predicted"/>
<comment type="cofactor">
    <cofactor evidence="1">
        <name>Mg(2+)</name>
        <dbReference type="ChEBI" id="CHEBI:18420"/>
    </cofactor>
</comment>
<feature type="chain" id="PRO_5039568862" description="inorganic diphosphatase" evidence="6">
    <location>
        <begin position="23"/>
        <end position="251"/>
    </location>
</feature>
<accession>A0A9D7XGI4</accession>
<keyword evidence="5" id="KW-0460">Magnesium</keyword>
<dbReference type="SUPFAM" id="SSF50324">
    <property type="entry name" value="Inorganic pyrophosphatase"/>
    <property type="match status" value="1"/>
</dbReference>
<feature type="signal peptide" evidence="6">
    <location>
        <begin position="1"/>
        <end position="22"/>
    </location>
</feature>
<evidence type="ECO:0000256" key="3">
    <source>
        <dbReference type="ARBA" id="ARBA00022723"/>
    </source>
</evidence>
<organism evidence="7 8">
    <name type="scientific">Candidatus Geothrix skivensis</name>
    <dbReference type="NCBI Taxonomy" id="2954439"/>
    <lineage>
        <taxon>Bacteria</taxon>
        <taxon>Pseudomonadati</taxon>
        <taxon>Acidobacteriota</taxon>
        <taxon>Holophagae</taxon>
        <taxon>Holophagales</taxon>
        <taxon>Holophagaceae</taxon>
        <taxon>Geothrix</taxon>
    </lineage>
</organism>
<sequence>MKTRLITSLGFALALSAMLPLAGQGLVTPVVSVVKGEKHFKTGYDPINVDGTINAIIEIPAGTTAKIETLDNGTMELEQKDGAPRFVKYLGYPANYGLVPRSVLLKSKGGDGDPLDVIVLGPALPTGTIVKCRPIGVLTLVDNGELDDKIILAPVNSVFGSIKGIEELDKKFPGVTGILQTWFTSYKGYGKDGKLQLSSKGFKSRSAAIKVIGDAVLDYEMSVSTDADRRALDEKGNPFLYRWPGAKNKGE</sequence>
<dbReference type="GO" id="GO:0006796">
    <property type="term" value="P:phosphate-containing compound metabolic process"/>
    <property type="evidence" value="ECO:0007669"/>
    <property type="project" value="InterPro"/>
</dbReference>
<evidence type="ECO:0000313" key="8">
    <source>
        <dbReference type="Proteomes" id="UP000886657"/>
    </source>
</evidence>
<dbReference type="EC" id="3.6.1.1" evidence="2"/>
<evidence type="ECO:0000256" key="1">
    <source>
        <dbReference type="ARBA" id="ARBA00001946"/>
    </source>
</evidence>
<dbReference type="Proteomes" id="UP000886657">
    <property type="component" value="Unassembled WGS sequence"/>
</dbReference>
<dbReference type="GO" id="GO:0000287">
    <property type="term" value="F:magnesium ion binding"/>
    <property type="evidence" value="ECO:0007669"/>
    <property type="project" value="InterPro"/>
</dbReference>
<evidence type="ECO:0000256" key="6">
    <source>
        <dbReference type="SAM" id="SignalP"/>
    </source>
</evidence>
<evidence type="ECO:0000256" key="2">
    <source>
        <dbReference type="ARBA" id="ARBA00012146"/>
    </source>
</evidence>
<dbReference type="InterPro" id="IPR036649">
    <property type="entry name" value="Pyrophosphatase_sf"/>
</dbReference>
<keyword evidence="3" id="KW-0479">Metal-binding</keyword>
<protein>
    <recommendedName>
        <fullName evidence="2">inorganic diphosphatase</fullName>
        <ecNumber evidence="2">3.6.1.1</ecNumber>
    </recommendedName>
</protein>
<evidence type="ECO:0000256" key="5">
    <source>
        <dbReference type="ARBA" id="ARBA00022842"/>
    </source>
</evidence>
<dbReference type="Gene3D" id="3.90.80.10">
    <property type="entry name" value="Inorganic pyrophosphatase"/>
    <property type="match status" value="1"/>
</dbReference>
<dbReference type="AlphaFoldDB" id="A0A9D7XGI4"/>
<name>A0A9D7XGI4_9BACT</name>
<dbReference type="EMBL" id="JADKIO010000002">
    <property type="protein sequence ID" value="MBK9795002.1"/>
    <property type="molecule type" value="Genomic_DNA"/>
</dbReference>
<dbReference type="GO" id="GO:0004427">
    <property type="term" value="F:inorganic diphosphate phosphatase activity"/>
    <property type="evidence" value="ECO:0007669"/>
    <property type="project" value="UniProtKB-EC"/>
</dbReference>